<dbReference type="SUPFAM" id="SSF55073">
    <property type="entry name" value="Nucleotide cyclase"/>
    <property type="match status" value="1"/>
</dbReference>
<dbReference type="GO" id="GO:0043709">
    <property type="term" value="P:cell adhesion involved in single-species biofilm formation"/>
    <property type="evidence" value="ECO:0007669"/>
    <property type="project" value="TreeGrafter"/>
</dbReference>
<name>A0A2H9U1Z8_9GAMM</name>
<protein>
    <recommendedName>
        <fullName evidence="2">diguanylate cyclase</fullName>
        <ecNumber evidence="2">2.7.7.65</ecNumber>
    </recommendedName>
</protein>
<keyword evidence="7" id="KW-1185">Reference proteome</keyword>
<feature type="transmembrane region" description="Helical" evidence="4">
    <location>
        <begin position="35"/>
        <end position="51"/>
    </location>
</feature>
<dbReference type="Gene3D" id="3.30.70.270">
    <property type="match status" value="1"/>
</dbReference>
<dbReference type="OrthoDB" id="9812260at2"/>
<feature type="transmembrane region" description="Helical" evidence="4">
    <location>
        <begin position="12"/>
        <end position="29"/>
    </location>
</feature>
<feature type="transmembrane region" description="Helical" evidence="4">
    <location>
        <begin position="148"/>
        <end position="165"/>
    </location>
</feature>
<accession>A0A2H9U1Z8</accession>
<dbReference type="EC" id="2.7.7.65" evidence="2"/>
<evidence type="ECO:0000256" key="1">
    <source>
        <dbReference type="ARBA" id="ARBA00001946"/>
    </source>
</evidence>
<keyword evidence="4" id="KW-1133">Transmembrane helix</keyword>
<organism evidence="6 7">
    <name type="scientific">Aeromonas cavernicola</name>
    <dbReference type="NCBI Taxonomy" id="1006623"/>
    <lineage>
        <taxon>Bacteria</taxon>
        <taxon>Pseudomonadati</taxon>
        <taxon>Pseudomonadota</taxon>
        <taxon>Gammaproteobacteria</taxon>
        <taxon>Aeromonadales</taxon>
        <taxon>Aeromonadaceae</taxon>
        <taxon>Aeromonas</taxon>
    </lineage>
</organism>
<comment type="cofactor">
    <cofactor evidence="1">
        <name>Mg(2+)</name>
        <dbReference type="ChEBI" id="CHEBI:18420"/>
    </cofactor>
</comment>
<dbReference type="InterPro" id="IPR000160">
    <property type="entry name" value="GGDEF_dom"/>
</dbReference>
<evidence type="ECO:0000259" key="5">
    <source>
        <dbReference type="PROSITE" id="PS50887"/>
    </source>
</evidence>
<feature type="transmembrane region" description="Helical" evidence="4">
    <location>
        <begin position="123"/>
        <end position="142"/>
    </location>
</feature>
<evidence type="ECO:0000313" key="7">
    <source>
        <dbReference type="Proteomes" id="UP000235861"/>
    </source>
</evidence>
<dbReference type="FunFam" id="3.30.70.270:FF:000001">
    <property type="entry name" value="Diguanylate cyclase domain protein"/>
    <property type="match status" value="1"/>
</dbReference>
<dbReference type="GO" id="GO:1902201">
    <property type="term" value="P:negative regulation of bacterial-type flagellum-dependent cell motility"/>
    <property type="evidence" value="ECO:0007669"/>
    <property type="project" value="TreeGrafter"/>
</dbReference>
<dbReference type="NCBIfam" id="TIGR00254">
    <property type="entry name" value="GGDEF"/>
    <property type="match status" value="1"/>
</dbReference>
<dbReference type="PANTHER" id="PTHR45138">
    <property type="entry name" value="REGULATORY COMPONENTS OF SENSORY TRANSDUCTION SYSTEM"/>
    <property type="match status" value="1"/>
</dbReference>
<dbReference type="GO" id="GO:0052621">
    <property type="term" value="F:diguanylate cyclase activity"/>
    <property type="evidence" value="ECO:0007669"/>
    <property type="project" value="UniProtKB-EC"/>
</dbReference>
<comment type="caution">
    <text evidence="6">The sequence shown here is derived from an EMBL/GenBank/DDBJ whole genome shotgun (WGS) entry which is preliminary data.</text>
</comment>
<dbReference type="InterPro" id="IPR043128">
    <property type="entry name" value="Rev_trsase/Diguanyl_cyclase"/>
</dbReference>
<evidence type="ECO:0000256" key="2">
    <source>
        <dbReference type="ARBA" id="ARBA00012528"/>
    </source>
</evidence>
<dbReference type="CDD" id="cd01949">
    <property type="entry name" value="GGDEF"/>
    <property type="match status" value="1"/>
</dbReference>
<keyword evidence="4" id="KW-0812">Transmembrane</keyword>
<reference evidence="6 7" key="1">
    <citation type="submission" date="2017-11" db="EMBL/GenBank/DDBJ databases">
        <title>Draft genome sequence of environmental isolate Aeromonas cavernicola sp. nov. MDC 2508.</title>
        <authorList>
            <person name="Colston S.M."/>
            <person name="Navarro A."/>
            <person name="Martinez-Murcia A.J."/>
            <person name="Graf J."/>
        </authorList>
    </citation>
    <scope>NUCLEOTIDE SEQUENCE [LARGE SCALE GENOMIC DNA]</scope>
    <source>
        <strain evidence="6 7">MDC 2508</strain>
    </source>
</reference>
<keyword evidence="4" id="KW-0472">Membrane</keyword>
<proteinExistence type="predicted"/>
<evidence type="ECO:0000313" key="6">
    <source>
        <dbReference type="EMBL" id="PJG58020.1"/>
    </source>
</evidence>
<dbReference type="PROSITE" id="PS50887">
    <property type="entry name" value="GGDEF"/>
    <property type="match status" value="1"/>
</dbReference>
<dbReference type="InterPro" id="IPR029787">
    <property type="entry name" value="Nucleotide_cyclase"/>
</dbReference>
<dbReference type="Pfam" id="PF00990">
    <property type="entry name" value="GGDEF"/>
    <property type="match status" value="1"/>
</dbReference>
<dbReference type="SMART" id="SM00267">
    <property type="entry name" value="GGDEF"/>
    <property type="match status" value="1"/>
</dbReference>
<evidence type="ECO:0000256" key="3">
    <source>
        <dbReference type="ARBA" id="ARBA00034247"/>
    </source>
</evidence>
<feature type="transmembrane region" description="Helical" evidence="4">
    <location>
        <begin position="72"/>
        <end position="91"/>
    </location>
</feature>
<feature type="transmembrane region" description="Helical" evidence="4">
    <location>
        <begin position="97"/>
        <end position="118"/>
    </location>
</feature>
<dbReference type="Proteomes" id="UP000235861">
    <property type="component" value="Unassembled WGS sequence"/>
</dbReference>
<dbReference type="PANTHER" id="PTHR45138:SF9">
    <property type="entry name" value="DIGUANYLATE CYCLASE DGCM-RELATED"/>
    <property type="match status" value="1"/>
</dbReference>
<dbReference type="EMBL" id="PGGC01000142">
    <property type="protein sequence ID" value="PJG58020.1"/>
    <property type="molecule type" value="Genomic_DNA"/>
</dbReference>
<dbReference type="InterPro" id="IPR050469">
    <property type="entry name" value="Diguanylate_Cyclase"/>
</dbReference>
<dbReference type="AlphaFoldDB" id="A0A2H9U1Z8"/>
<sequence length="371" mass="41170">MTQLYTHVSFSLPCLGLLAVGWSVLFHRYLPIGEALGWLGGMMVLLSLRVCHLRWRQRGLAELPLMVLERELFIGVTISSIAWALGVLLYMEHLPDAYRAAMIMLTTLILTGSAIMLLGSRRALYGSLLPLGFAMLFELAGGNDQEQVVDLMLAAYLFIFLPSLLRHLRREQIASLHHQFANAELVAELRQVSDQLRSASRRDGLTGIANRAHLDDCLARAWRRCHRARTPLSLVLVDVDYFKQFNDFYGHLPGDECLQQIAMVLAEVERREDDLAARYGGEEFALLLPCTSVQGALQLADKVRVALKALAIPHHKSLVSSKVTCSFGVATLVPDSTTSIAELIQKADAALYQAKHNGRDRIEVALMGKAA</sequence>
<gene>
    <name evidence="6" type="ORF">CUC53_14865</name>
</gene>
<feature type="domain" description="GGDEF" evidence="5">
    <location>
        <begin position="230"/>
        <end position="367"/>
    </location>
</feature>
<comment type="catalytic activity">
    <reaction evidence="3">
        <text>2 GTP = 3',3'-c-di-GMP + 2 diphosphate</text>
        <dbReference type="Rhea" id="RHEA:24898"/>
        <dbReference type="ChEBI" id="CHEBI:33019"/>
        <dbReference type="ChEBI" id="CHEBI:37565"/>
        <dbReference type="ChEBI" id="CHEBI:58805"/>
        <dbReference type="EC" id="2.7.7.65"/>
    </reaction>
</comment>
<dbReference type="GO" id="GO:0005886">
    <property type="term" value="C:plasma membrane"/>
    <property type="evidence" value="ECO:0007669"/>
    <property type="project" value="TreeGrafter"/>
</dbReference>
<evidence type="ECO:0000256" key="4">
    <source>
        <dbReference type="SAM" id="Phobius"/>
    </source>
</evidence>